<name>B6JZ19_SCHJY</name>
<dbReference type="PANTHER" id="PTHR11108">
    <property type="entry name" value="FERROCHELATASE"/>
    <property type="match status" value="1"/>
</dbReference>
<evidence type="ECO:0000256" key="2">
    <source>
        <dbReference type="ARBA" id="ARBA00007718"/>
    </source>
</evidence>
<proteinExistence type="inferred from homology"/>
<dbReference type="JaponicusDB" id="SJAG_01841">
    <property type="gene designation" value="hem15"/>
</dbReference>
<dbReference type="GO" id="GO:0004325">
    <property type="term" value="F:ferrochelatase activity"/>
    <property type="evidence" value="ECO:0000318"/>
    <property type="project" value="GO_Central"/>
</dbReference>
<dbReference type="InterPro" id="IPR033659">
    <property type="entry name" value="Ferrochelatase_N"/>
</dbReference>
<dbReference type="eggNOG" id="KOG1321">
    <property type="taxonomic scope" value="Eukaryota"/>
</dbReference>
<dbReference type="GO" id="GO:0005739">
    <property type="term" value="C:mitochondrion"/>
    <property type="evidence" value="ECO:0000318"/>
    <property type="project" value="GO_Central"/>
</dbReference>
<evidence type="ECO:0000313" key="10">
    <source>
        <dbReference type="Proteomes" id="UP000001744"/>
    </source>
</evidence>
<dbReference type="RefSeq" id="XP_002173080.2">
    <property type="nucleotide sequence ID" value="XM_002173044.2"/>
</dbReference>
<dbReference type="Gene3D" id="3.40.50.1400">
    <property type="match status" value="2"/>
</dbReference>
<dbReference type="InterPro" id="IPR001015">
    <property type="entry name" value="Ferrochelatase"/>
</dbReference>
<dbReference type="GeneID" id="7048024"/>
<comment type="subcellular location">
    <subcellularLocation>
        <location evidence="7">Mitochondrion inner membrane</location>
    </subcellularLocation>
</comment>
<evidence type="ECO:0000256" key="1">
    <source>
        <dbReference type="ARBA" id="ARBA00004943"/>
    </source>
</evidence>
<keyword evidence="7" id="KW-0472">Membrane</keyword>
<evidence type="ECO:0000256" key="5">
    <source>
        <dbReference type="ARBA" id="ARBA00023239"/>
    </source>
</evidence>
<dbReference type="CDD" id="cd03411">
    <property type="entry name" value="Ferrochelatase_N"/>
    <property type="match status" value="1"/>
</dbReference>
<comment type="catalytic activity">
    <reaction evidence="7">
        <text>heme b + 2 H(+) = protoporphyrin IX + Fe(2+)</text>
        <dbReference type="Rhea" id="RHEA:22584"/>
        <dbReference type="ChEBI" id="CHEBI:15378"/>
        <dbReference type="ChEBI" id="CHEBI:29033"/>
        <dbReference type="ChEBI" id="CHEBI:57306"/>
        <dbReference type="ChEBI" id="CHEBI:60344"/>
        <dbReference type="EC" id="4.98.1.1"/>
    </reaction>
</comment>
<dbReference type="GO" id="GO:0005743">
    <property type="term" value="C:mitochondrial inner membrane"/>
    <property type="evidence" value="ECO:0007669"/>
    <property type="project" value="UniProtKB-SubCell"/>
</dbReference>
<accession>B6JZ19</accession>
<dbReference type="InterPro" id="IPR019772">
    <property type="entry name" value="Ferrochelatase_AS"/>
</dbReference>
<comment type="function">
    <text evidence="7">Catalyzes the ferrous insertion into protoporphyrin IX.</text>
</comment>
<keyword evidence="7" id="KW-0496">Mitochondrion</keyword>
<dbReference type="HOGENOM" id="CLU_018884_1_0_1"/>
<dbReference type="SUPFAM" id="SSF53800">
    <property type="entry name" value="Chelatase"/>
    <property type="match status" value="1"/>
</dbReference>
<dbReference type="InterPro" id="IPR033644">
    <property type="entry name" value="Ferrochelatase_C"/>
</dbReference>
<dbReference type="CDD" id="cd00419">
    <property type="entry name" value="Ferrochelatase_C"/>
    <property type="match status" value="1"/>
</dbReference>
<keyword evidence="5 7" id="KW-0456">Lyase</keyword>
<keyword evidence="4 7" id="KW-0350">Heme biosynthesis</keyword>
<dbReference type="GO" id="GO:0051537">
    <property type="term" value="F:2 iron, 2 sulfur cluster binding"/>
    <property type="evidence" value="ECO:0007669"/>
    <property type="project" value="EnsemblFungi"/>
</dbReference>
<dbReference type="AlphaFoldDB" id="B6JZ19"/>
<dbReference type="VEuPathDB" id="FungiDB:SJAG_01841"/>
<evidence type="ECO:0000313" key="8">
    <source>
        <dbReference type="EMBL" id="EEB06787.2"/>
    </source>
</evidence>
<dbReference type="UniPathway" id="UPA00252">
    <property type="reaction ID" value="UER00325"/>
</dbReference>
<dbReference type="HAMAP" id="MF_00323">
    <property type="entry name" value="Ferrochelatase"/>
    <property type="match status" value="1"/>
</dbReference>
<dbReference type="PANTHER" id="PTHR11108:SF1">
    <property type="entry name" value="FERROCHELATASE, MITOCHONDRIAL"/>
    <property type="match status" value="1"/>
</dbReference>
<dbReference type="EC" id="4.98.1.1" evidence="7"/>
<keyword evidence="6 7" id="KW-0627">Porphyrin biosynthesis</keyword>
<evidence type="ECO:0000313" key="9">
    <source>
        <dbReference type="JaponicusDB" id="SJAG_01841"/>
    </source>
</evidence>
<dbReference type="OrthoDB" id="1323at2759"/>
<gene>
    <name evidence="9" type="primary">hem15</name>
    <name evidence="8" type="ORF">SJAG_01841</name>
</gene>
<dbReference type="EMBL" id="KE651168">
    <property type="protein sequence ID" value="EEB06787.2"/>
    <property type="molecule type" value="Genomic_DNA"/>
</dbReference>
<sequence>MLRTTTMIRFAPVNCGRLLVTRFLSTPREIVRYNLLKKLGHSAWVQRRTMASTVTKNSQGPTAIVMMNMGGPGSLDEVEPFLTRLFTDGDIIPLGPFQQKLGRFIARRRTPKVRKNYEMIGGRSPILPWTEIQGKEMCKILDTLSPQTAPHLPFPMFRYANPLTEDVLDRMKASGVRRAVAFTQYPQYSCTTTGSSLNELRVQLTKKNMTNDFTWSIIDRWPTQPGLIKGFAESIQAILDTYPKNEQDDTIIVFSAHSLPMTQINKGDSYINEVAATSYAVMQQLGFRNKYINAWQSQVGPTRWMAPQTMDVLTWLAKKGHKNAILVPIAFTSDHIETLHELEEYIAEAKALGMTGVRRMPGLNDNASFIKGMADLVAGHLQKNERFSTQFLMCCPGCNKESCKLRKEFYNKLVKQRTCEPLISETQNASGICV</sequence>
<dbReference type="GO" id="GO:0006783">
    <property type="term" value="P:heme biosynthetic process"/>
    <property type="evidence" value="ECO:0000318"/>
    <property type="project" value="GO_Central"/>
</dbReference>
<evidence type="ECO:0000256" key="6">
    <source>
        <dbReference type="ARBA" id="ARBA00023244"/>
    </source>
</evidence>
<dbReference type="Proteomes" id="UP000001744">
    <property type="component" value="Unassembled WGS sequence"/>
</dbReference>
<keyword evidence="7" id="KW-0999">Mitochondrion inner membrane</keyword>
<evidence type="ECO:0000256" key="7">
    <source>
        <dbReference type="RuleBase" id="RU000607"/>
    </source>
</evidence>
<keyword evidence="3 7" id="KW-0408">Iron</keyword>
<dbReference type="NCBIfam" id="TIGR00109">
    <property type="entry name" value="hemH"/>
    <property type="match status" value="1"/>
</dbReference>
<comment type="pathway">
    <text evidence="1 7">Porphyrin-containing compound metabolism; protoheme biosynthesis; protoheme from protoporphyrin-IX: step 1/1.</text>
</comment>
<evidence type="ECO:0000256" key="3">
    <source>
        <dbReference type="ARBA" id="ARBA00023004"/>
    </source>
</evidence>
<keyword evidence="10" id="KW-1185">Reference proteome</keyword>
<protein>
    <recommendedName>
        <fullName evidence="7">Ferrochelatase</fullName>
        <ecNumber evidence="7">4.98.1.1</ecNumber>
    </recommendedName>
</protein>
<organism evidence="8 10">
    <name type="scientific">Schizosaccharomyces japonicus (strain yFS275 / FY16936)</name>
    <name type="common">Fission yeast</name>
    <dbReference type="NCBI Taxonomy" id="402676"/>
    <lineage>
        <taxon>Eukaryota</taxon>
        <taxon>Fungi</taxon>
        <taxon>Dikarya</taxon>
        <taxon>Ascomycota</taxon>
        <taxon>Taphrinomycotina</taxon>
        <taxon>Schizosaccharomycetes</taxon>
        <taxon>Schizosaccharomycetales</taxon>
        <taxon>Schizosaccharomycetaceae</taxon>
        <taxon>Schizosaccharomyces</taxon>
    </lineage>
</organism>
<dbReference type="OMA" id="DPYHCEC"/>
<dbReference type="STRING" id="402676.B6JZ19"/>
<evidence type="ECO:0000256" key="4">
    <source>
        <dbReference type="ARBA" id="ARBA00023133"/>
    </source>
</evidence>
<reference evidence="8 10" key="1">
    <citation type="journal article" date="2011" name="Science">
        <title>Comparative functional genomics of the fission yeasts.</title>
        <authorList>
            <person name="Rhind N."/>
            <person name="Chen Z."/>
            <person name="Yassour M."/>
            <person name="Thompson D.A."/>
            <person name="Haas B.J."/>
            <person name="Habib N."/>
            <person name="Wapinski I."/>
            <person name="Roy S."/>
            <person name="Lin M.F."/>
            <person name="Heiman D.I."/>
            <person name="Young S.K."/>
            <person name="Furuya K."/>
            <person name="Guo Y."/>
            <person name="Pidoux A."/>
            <person name="Chen H.M."/>
            <person name="Robbertse B."/>
            <person name="Goldberg J.M."/>
            <person name="Aoki K."/>
            <person name="Bayne E.H."/>
            <person name="Berlin A.M."/>
            <person name="Desjardins C.A."/>
            <person name="Dobbs E."/>
            <person name="Dukaj L."/>
            <person name="Fan L."/>
            <person name="FitzGerald M.G."/>
            <person name="French C."/>
            <person name="Gujja S."/>
            <person name="Hansen K."/>
            <person name="Keifenheim D."/>
            <person name="Levin J.Z."/>
            <person name="Mosher R.A."/>
            <person name="Mueller C.A."/>
            <person name="Pfiffner J."/>
            <person name="Priest M."/>
            <person name="Russ C."/>
            <person name="Smialowska A."/>
            <person name="Swoboda P."/>
            <person name="Sykes S.M."/>
            <person name="Vaughn M."/>
            <person name="Vengrova S."/>
            <person name="Yoder R."/>
            <person name="Zeng Q."/>
            <person name="Allshire R."/>
            <person name="Baulcombe D."/>
            <person name="Birren B.W."/>
            <person name="Brown W."/>
            <person name="Ekwall K."/>
            <person name="Kellis M."/>
            <person name="Leatherwood J."/>
            <person name="Levin H."/>
            <person name="Margalit H."/>
            <person name="Martienssen R."/>
            <person name="Nieduszynski C.A."/>
            <person name="Spatafora J.W."/>
            <person name="Friedman N."/>
            <person name="Dalgaard J.Z."/>
            <person name="Baumann P."/>
            <person name="Niki H."/>
            <person name="Regev A."/>
            <person name="Nusbaum C."/>
        </authorList>
    </citation>
    <scope>NUCLEOTIDE SEQUENCE [LARGE SCALE GENOMIC DNA]</scope>
    <source>
        <strain evidence="10">yFS275 / FY16936</strain>
    </source>
</reference>
<dbReference type="Pfam" id="PF00762">
    <property type="entry name" value="Ferrochelatase"/>
    <property type="match status" value="1"/>
</dbReference>
<dbReference type="PROSITE" id="PS00534">
    <property type="entry name" value="FERROCHELATASE"/>
    <property type="match status" value="1"/>
</dbReference>
<comment type="similarity">
    <text evidence="2 7">Belongs to the ferrochelatase family.</text>
</comment>